<dbReference type="EMBL" id="JELY01002873">
    <property type="protein sequence ID" value="KYF51363.1"/>
    <property type="molecule type" value="Genomic_DNA"/>
</dbReference>
<dbReference type="NCBIfam" id="TIGR00002">
    <property type="entry name" value="S16"/>
    <property type="match status" value="1"/>
</dbReference>
<dbReference type="GO" id="GO:0005737">
    <property type="term" value="C:cytoplasm"/>
    <property type="evidence" value="ECO:0007669"/>
    <property type="project" value="UniProtKB-ARBA"/>
</dbReference>
<name>A0A150P6R2_SORCE</name>
<reference evidence="4 5" key="1">
    <citation type="submission" date="2014-02" db="EMBL/GenBank/DDBJ databases">
        <title>The small core and large imbalanced accessory genome model reveals a collaborative survival strategy of Sorangium cellulosum strains in nature.</title>
        <authorList>
            <person name="Han K."/>
            <person name="Peng R."/>
            <person name="Blom J."/>
            <person name="Li Y.-Z."/>
        </authorList>
    </citation>
    <scope>NUCLEOTIDE SEQUENCE [LARGE SCALE GENOMIC DNA]</scope>
    <source>
        <strain evidence="4 5">So0157-25</strain>
    </source>
</reference>
<comment type="similarity">
    <text evidence="3">Belongs to the bacterial ribosomal protein bS16 family.</text>
</comment>
<dbReference type="Gene3D" id="3.30.1320.10">
    <property type="match status" value="1"/>
</dbReference>
<dbReference type="GO" id="GO:0015935">
    <property type="term" value="C:small ribosomal subunit"/>
    <property type="evidence" value="ECO:0007669"/>
    <property type="project" value="TreeGrafter"/>
</dbReference>
<dbReference type="HAMAP" id="MF_00385">
    <property type="entry name" value="Ribosomal_bS16"/>
    <property type="match status" value="1"/>
</dbReference>
<evidence type="ECO:0000313" key="4">
    <source>
        <dbReference type="EMBL" id="KYF51363.1"/>
    </source>
</evidence>
<proteinExistence type="inferred from homology"/>
<gene>
    <name evidence="3 4" type="primary">rpsP</name>
    <name evidence="4" type="ORF">BE08_20545</name>
</gene>
<dbReference type="Proteomes" id="UP000075420">
    <property type="component" value="Unassembled WGS sequence"/>
</dbReference>
<evidence type="ECO:0000256" key="3">
    <source>
        <dbReference type="HAMAP-Rule" id="MF_00385"/>
    </source>
</evidence>
<dbReference type="Pfam" id="PF00886">
    <property type="entry name" value="Ribosomal_S16"/>
    <property type="match status" value="1"/>
</dbReference>
<protein>
    <recommendedName>
        <fullName evidence="3">Small ribosomal subunit protein bS16</fullName>
    </recommendedName>
</protein>
<evidence type="ECO:0000313" key="5">
    <source>
        <dbReference type="Proteomes" id="UP000075420"/>
    </source>
</evidence>
<dbReference type="PANTHER" id="PTHR12919">
    <property type="entry name" value="30S RIBOSOMAL PROTEIN S16"/>
    <property type="match status" value="1"/>
</dbReference>
<dbReference type="PANTHER" id="PTHR12919:SF20">
    <property type="entry name" value="SMALL RIBOSOMAL SUBUNIT PROTEIN BS16M"/>
    <property type="match status" value="1"/>
</dbReference>
<keyword evidence="1 3" id="KW-0689">Ribosomal protein</keyword>
<dbReference type="InterPro" id="IPR023803">
    <property type="entry name" value="Ribosomal_bS16_dom_sf"/>
</dbReference>
<evidence type="ECO:0000256" key="1">
    <source>
        <dbReference type="ARBA" id="ARBA00022980"/>
    </source>
</evidence>
<dbReference type="GO" id="GO:0003735">
    <property type="term" value="F:structural constituent of ribosome"/>
    <property type="evidence" value="ECO:0007669"/>
    <property type="project" value="InterPro"/>
</dbReference>
<sequence>MAVHIRLARAGTKKTPFYRIVVADQRSPRGGRFIERLGTYDPRRTEIRIDVPRVRHWISNGAQPTHTVALLLKHPGLAQAAAPADAAK</sequence>
<accession>A0A150P6R2</accession>
<keyword evidence="2 3" id="KW-0687">Ribonucleoprotein</keyword>
<comment type="caution">
    <text evidence="4">The sequence shown here is derived from an EMBL/GenBank/DDBJ whole genome shotgun (WGS) entry which is preliminary data.</text>
</comment>
<dbReference type="SUPFAM" id="SSF54565">
    <property type="entry name" value="Ribosomal protein S16"/>
    <property type="match status" value="1"/>
</dbReference>
<evidence type="ECO:0000256" key="2">
    <source>
        <dbReference type="ARBA" id="ARBA00023274"/>
    </source>
</evidence>
<dbReference type="AlphaFoldDB" id="A0A150P6R2"/>
<dbReference type="InterPro" id="IPR000307">
    <property type="entry name" value="Ribosomal_bS16"/>
</dbReference>
<dbReference type="GO" id="GO:0006412">
    <property type="term" value="P:translation"/>
    <property type="evidence" value="ECO:0007669"/>
    <property type="project" value="UniProtKB-UniRule"/>
</dbReference>
<organism evidence="4 5">
    <name type="scientific">Sorangium cellulosum</name>
    <name type="common">Polyangium cellulosum</name>
    <dbReference type="NCBI Taxonomy" id="56"/>
    <lineage>
        <taxon>Bacteria</taxon>
        <taxon>Pseudomonadati</taxon>
        <taxon>Myxococcota</taxon>
        <taxon>Polyangia</taxon>
        <taxon>Polyangiales</taxon>
        <taxon>Polyangiaceae</taxon>
        <taxon>Sorangium</taxon>
    </lineage>
</organism>